<evidence type="ECO:0000256" key="1">
    <source>
        <dbReference type="SAM" id="MobiDB-lite"/>
    </source>
</evidence>
<dbReference type="Proteomes" id="UP001139354">
    <property type="component" value="Unassembled WGS sequence"/>
</dbReference>
<dbReference type="RefSeq" id="WP_229385698.1">
    <property type="nucleotide sequence ID" value="NZ_JAGTTN010000006.1"/>
</dbReference>
<proteinExistence type="predicted"/>
<keyword evidence="3" id="KW-1185">Reference proteome</keyword>
<accession>A0A9X1LX40</accession>
<protein>
    <submittedName>
        <fullName evidence="2">Glutaminase</fullName>
    </submittedName>
</protein>
<dbReference type="EMBL" id="JAGTTN010000006">
    <property type="protein sequence ID" value="MCC2033694.1"/>
    <property type="molecule type" value="Genomic_DNA"/>
</dbReference>
<comment type="caution">
    <text evidence="2">The sequence shown here is derived from an EMBL/GenBank/DDBJ whole genome shotgun (WGS) entry which is preliminary data.</text>
</comment>
<evidence type="ECO:0000313" key="2">
    <source>
        <dbReference type="EMBL" id="MCC2033694.1"/>
    </source>
</evidence>
<gene>
    <name evidence="2" type="ORF">KEC57_16030</name>
</gene>
<feature type="region of interest" description="Disordered" evidence="1">
    <location>
        <begin position="115"/>
        <end position="136"/>
    </location>
</feature>
<dbReference type="AlphaFoldDB" id="A0A9X1LX40"/>
<name>A0A9X1LX40_9MICO</name>
<evidence type="ECO:0000313" key="3">
    <source>
        <dbReference type="Proteomes" id="UP001139354"/>
    </source>
</evidence>
<reference evidence="2" key="1">
    <citation type="submission" date="2021-04" db="EMBL/GenBank/DDBJ databases">
        <title>Microbacterium tenobrionis sp. nov. and Microbacterium allomyrinae sp. nov., isolated from larvae of Tenobrio molitor and Allomyrina dichotoma, respectively.</title>
        <authorList>
            <person name="Lee S.D."/>
        </authorList>
    </citation>
    <scope>NUCLEOTIDE SEQUENCE</scope>
    <source>
        <strain evidence="2">BWT-G7</strain>
    </source>
</reference>
<sequence length="181" mass="19344">MTCRQLLDAARARLSEAPREALGELVEPRRIFGVARAPRVERRGEAWHLGVLLLTDDAVLATGEVVRARADAPRGYTAVAQRRRAELAAAASRGGFREGETVHIGWRVLDAEAVDRGAAGPRSPEGRQDAPAVRGEAGRTEPLALVDGVVSVRWSAAGGYVPLDGYLAERIALLLDPPARA</sequence>
<organism evidence="2 3">
    <name type="scientific">Microbacterium allomyrinae</name>
    <dbReference type="NCBI Taxonomy" id="2830666"/>
    <lineage>
        <taxon>Bacteria</taxon>
        <taxon>Bacillati</taxon>
        <taxon>Actinomycetota</taxon>
        <taxon>Actinomycetes</taxon>
        <taxon>Micrococcales</taxon>
        <taxon>Microbacteriaceae</taxon>
        <taxon>Microbacterium</taxon>
    </lineage>
</organism>